<dbReference type="HOGENOM" id="CLU_1097333_0_0_11"/>
<protein>
    <submittedName>
        <fullName evidence="2">Uncharacterized protein</fullName>
    </submittedName>
</protein>
<proteinExistence type="predicted"/>
<dbReference type="AlphaFoldDB" id="F8B2S9"/>
<gene>
    <name evidence="2" type="ordered locus">FsymDg_0232</name>
</gene>
<reference evidence="2 3" key="1">
    <citation type="submission" date="2011-05" db="EMBL/GenBank/DDBJ databases">
        <title>Complete sequence of chromosome of Frankia symbiont of Datisca glomerata.</title>
        <authorList>
            <consortium name="US DOE Joint Genome Institute"/>
            <person name="Lucas S."/>
            <person name="Han J."/>
            <person name="Lapidus A."/>
            <person name="Cheng J.-F."/>
            <person name="Goodwin L."/>
            <person name="Pitluck S."/>
            <person name="Peters L."/>
            <person name="Mikhailova N."/>
            <person name="Chertkov O."/>
            <person name="Teshima H."/>
            <person name="Han C."/>
            <person name="Tapia R."/>
            <person name="Land M."/>
            <person name="Hauser L."/>
            <person name="Kyrpides N."/>
            <person name="Ivanova N."/>
            <person name="Pagani I."/>
            <person name="Berry A."/>
            <person name="Pawlowski K."/>
            <person name="Persson T."/>
            <person name="Vanden Heuvel B."/>
            <person name="Benson D."/>
            <person name="Woyke T."/>
        </authorList>
    </citation>
    <scope>NUCLEOTIDE SEQUENCE [LARGE SCALE GENOMIC DNA]</scope>
    <source>
        <strain evidence="3">4085684</strain>
    </source>
</reference>
<sequence length="253" mass="27420">MVLTNCQPAVTDLATLFSQGTPSFFEGVVFAGTFVRRRPCSLRDRLLRVCPRCGYVDESTIRCRHVIGWLLVDVPGKCRDCAHHPAAGSGTTSGSAGQRTVPAAGRPGIPDSPLPVGSRPGGQLATAGCSSPARGAGRSRYRYRYRAGGARRSSRRSTARDRCLRSLPRRTNSRRLPSFAGRLRTCPDRLAGRLRPACVPRPARVPFPPRLVGRGRHVVRPRRAVQGEMRPSAREIAESCCPLARTVSVSAVV</sequence>
<dbReference type="KEGG" id="fsy:FsymDg_0232"/>
<feature type="compositionally biased region" description="Low complexity" evidence="1">
    <location>
        <begin position="86"/>
        <end position="97"/>
    </location>
</feature>
<dbReference type="Proteomes" id="UP000001549">
    <property type="component" value="Chromosome"/>
</dbReference>
<dbReference type="EMBL" id="CP002801">
    <property type="protein sequence ID" value="AEH07804.1"/>
    <property type="molecule type" value="Genomic_DNA"/>
</dbReference>
<feature type="region of interest" description="Disordered" evidence="1">
    <location>
        <begin position="85"/>
        <end position="162"/>
    </location>
</feature>
<keyword evidence="3" id="KW-1185">Reference proteome</keyword>
<evidence type="ECO:0000313" key="3">
    <source>
        <dbReference type="Proteomes" id="UP000001549"/>
    </source>
</evidence>
<accession>F8B2S9</accession>
<evidence type="ECO:0000256" key="1">
    <source>
        <dbReference type="SAM" id="MobiDB-lite"/>
    </source>
</evidence>
<feature type="compositionally biased region" description="Low complexity" evidence="1">
    <location>
        <begin position="127"/>
        <end position="136"/>
    </location>
</feature>
<organism evidence="2 3">
    <name type="scientific">Candidatus Protofrankia datiscae</name>
    <dbReference type="NCBI Taxonomy" id="2716812"/>
    <lineage>
        <taxon>Bacteria</taxon>
        <taxon>Bacillati</taxon>
        <taxon>Actinomycetota</taxon>
        <taxon>Actinomycetes</taxon>
        <taxon>Frankiales</taxon>
        <taxon>Frankiaceae</taxon>
        <taxon>Protofrankia</taxon>
    </lineage>
</organism>
<name>F8B2S9_9ACTN</name>
<dbReference type="STRING" id="656024.FsymDg_0232"/>
<evidence type="ECO:0000313" key="2">
    <source>
        <dbReference type="EMBL" id="AEH07804.1"/>
    </source>
</evidence>